<organism evidence="1 2">
    <name type="scientific">Zobellella taiwanensis</name>
    <dbReference type="NCBI Taxonomy" id="347535"/>
    <lineage>
        <taxon>Bacteria</taxon>
        <taxon>Pseudomonadati</taxon>
        <taxon>Pseudomonadota</taxon>
        <taxon>Gammaproteobacteria</taxon>
        <taxon>Aeromonadales</taxon>
        <taxon>Aeromonadaceae</taxon>
        <taxon>Zobellella</taxon>
    </lineage>
</organism>
<reference evidence="1 2" key="1">
    <citation type="submission" date="2018-03" db="EMBL/GenBank/DDBJ databases">
        <title>The draft genome of Zobellella taiwanensis JCM 13381.</title>
        <authorList>
            <person name="Liu L."/>
            <person name="Li L."/>
            <person name="Wang T."/>
            <person name="Zhang X."/>
            <person name="Liang L."/>
        </authorList>
    </citation>
    <scope>NUCLEOTIDE SEQUENCE [LARGE SCALE GENOMIC DNA]</scope>
    <source>
        <strain evidence="1 2">JCM 13381</strain>
    </source>
</reference>
<dbReference type="AlphaFoldDB" id="A0A2P7R9Q0"/>
<evidence type="ECO:0000313" key="2">
    <source>
        <dbReference type="Proteomes" id="UP000242181"/>
    </source>
</evidence>
<dbReference type="OrthoDB" id="5291250at2"/>
<dbReference type="EMBL" id="PXYH01000003">
    <property type="protein sequence ID" value="PSJ46957.1"/>
    <property type="molecule type" value="Genomic_DNA"/>
</dbReference>
<keyword evidence="2" id="KW-1185">Reference proteome</keyword>
<proteinExistence type="predicted"/>
<dbReference type="InterPro" id="IPR010148">
    <property type="entry name" value="CRISPR-assoc_prot_CT1975"/>
</dbReference>
<sequence length="395" mass="43950">MSRFIQIHLLTAYPPANLNRDDQGRPKTAKVGGVDRLRVSSQSLKRHWRTSEIFEQSMSGYMGKRTKLFGVSVFLYFMKNGKSFKKSLEWTKEIVNQFGKLESPFDLKKKSDKDKTMLSARLKKKWVSWDKECVVVHNLSFEDLNELVAVELAQLVFISPLEESLVFALAEKLVSGGEIEKGDLDLLRAKTNAVDIALFGRMLADTSSKNIEAACQVAHAISVHPVVIEDDYFTAVDDLSDRNIDSGSAHIGETGFAAGLFYSYLCINREQLSDNLNGDVELADKAIAALIEAAVKVPPSGKQNSFAHQGYASYVLAEVGNQQPRSLSVAYLRPIEVRGIVDEDYLTQAMAAIRAQRDGFDQVYGPCADRHYELSVNEGKGNLVEMLAFIKDVSH</sequence>
<accession>A0A2P7R9Q0</accession>
<evidence type="ECO:0000313" key="1">
    <source>
        <dbReference type="EMBL" id="PSJ46957.1"/>
    </source>
</evidence>
<dbReference type="Pfam" id="PF09344">
    <property type="entry name" value="Cas_CT1975"/>
    <property type="match status" value="1"/>
</dbReference>
<dbReference type="Proteomes" id="UP000242181">
    <property type="component" value="Unassembled WGS sequence"/>
</dbReference>
<name>A0A2P7R9Q0_9GAMM</name>
<gene>
    <name evidence="1" type="primary">cas7e</name>
    <name evidence="1" type="ORF">C7I36_03385</name>
</gene>
<dbReference type="NCBIfam" id="TIGR01869">
    <property type="entry name" value="casC_Cse4"/>
    <property type="match status" value="1"/>
</dbReference>
<comment type="caution">
    <text evidence="1">The sequence shown here is derived from an EMBL/GenBank/DDBJ whole genome shotgun (WGS) entry which is preliminary data.</text>
</comment>
<protein>
    <submittedName>
        <fullName evidence="1">Type I-E CRISPR-associated protein Cas7/Cse4/CasC</fullName>
    </submittedName>
</protein>
<dbReference type="RefSeq" id="WP_106452320.1">
    <property type="nucleotide sequence ID" value="NZ_PXYH01000003.1"/>
</dbReference>